<proteinExistence type="predicted"/>
<dbReference type="EMBL" id="LDEV01000349">
    <property type="protein sequence ID" value="KLJ13445.1"/>
    <property type="molecule type" value="Genomic_DNA"/>
</dbReference>
<reference evidence="2" key="1">
    <citation type="journal article" date="2015" name="PLoS Genet.">
        <title>The dynamic genome and transcriptome of the human fungal pathogen Blastomyces and close relative Emmonsia.</title>
        <authorList>
            <person name="Munoz J.F."/>
            <person name="Gauthier G.M."/>
            <person name="Desjardins C.A."/>
            <person name="Gallo J.E."/>
            <person name="Holder J."/>
            <person name="Sullivan T.D."/>
            <person name="Marty A.J."/>
            <person name="Carmen J.C."/>
            <person name="Chen Z."/>
            <person name="Ding L."/>
            <person name="Gujja S."/>
            <person name="Magrini V."/>
            <person name="Misas E."/>
            <person name="Mitreva M."/>
            <person name="Priest M."/>
            <person name="Saif S."/>
            <person name="Whiston E.A."/>
            <person name="Young S."/>
            <person name="Zeng Q."/>
            <person name="Goldman W.E."/>
            <person name="Mardis E.R."/>
            <person name="Taylor J.W."/>
            <person name="McEwen J.G."/>
            <person name="Clay O.K."/>
            <person name="Klein B.S."/>
            <person name="Cuomo C.A."/>
        </authorList>
    </citation>
    <scope>NUCLEOTIDE SEQUENCE [LARGE SCALE GENOMIC DNA]</scope>
    <source>
        <strain evidence="2">UAMH 139</strain>
    </source>
</reference>
<gene>
    <name evidence="1" type="ORF">EMPG_11635</name>
</gene>
<protein>
    <submittedName>
        <fullName evidence="1">Uncharacterized protein</fullName>
    </submittedName>
</protein>
<accession>A0A0H1BQ56</accession>
<dbReference type="AlphaFoldDB" id="A0A0H1BQ56"/>
<dbReference type="Proteomes" id="UP000053573">
    <property type="component" value="Unassembled WGS sequence"/>
</dbReference>
<evidence type="ECO:0000313" key="1">
    <source>
        <dbReference type="EMBL" id="KLJ13445.1"/>
    </source>
</evidence>
<keyword evidence="2" id="KW-1185">Reference proteome</keyword>
<comment type="caution">
    <text evidence="1">The sequence shown here is derived from an EMBL/GenBank/DDBJ whole genome shotgun (WGS) entry which is preliminary data.</text>
</comment>
<name>A0A0H1BQ56_9EURO</name>
<organism evidence="1 2">
    <name type="scientific">Blastomyces silverae</name>
    <dbReference type="NCBI Taxonomy" id="2060906"/>
    <lineage>
        <taxon>Eukaryota</taxon>
        <taxon>Fungi</taxon>
        <taxon>Dikarya</taxon>
        <taxon>Ascomycota</taxon>
        <taxon>Pezizomycotina</taxon>
        <taxon>Eurotiomycetes</taxon>
        <taxon>Eurotiomycetidae</taxon>
        <taxon>Onygenales</taxon>
        <taxon>Ajellomycetaceae</taxon>
        <taxon>Blastomyces</taxon>
    </lineage>
</organism>
<sequence length="77" mass="9092">MRTCFINSNSNCAQSWMLNLVNSIWLICTRSFCLNGLMHPRVRTRILRPLPPPSRKGRRRRIHSRSYKAFRKRGCSS</sequence>
<evidence type="ECO:0000313" key="2">
    <source>
        <dbReference type="Proteomes" id="UP000053573"/>
    </source>
</evidence>